<organism>
    <name type="scientific">Ixodes scapularis</name>
    <name type="common">Black-legged tick</name>
    <name type="synonym">Deer tick</name>
    <dbReference type="NCBI Taxonomy" id="6945"/>
    <lineage>
        <taxon>Eukaryota</taxon>
        <taxon>Metazoa</taxon>
        <taxon>Ecdysozoa</taxon>
        <taxon>Arthropoda</taxon>
        <taxon>Chelicerata</taxon>
        <taxon>Arachnida</taxon>
        <taxon>Acari</taxon>
        <taxon>Parasitiformes</taxon>
        <taxon>Ixodida</taxon>
        <taxon>Ixodoidea</taxon>
        <taxon>Ixodidae</taxon>
        <taxon>Ixodinae</taxon>
        <taxon>Ixodes</taxon>
    </lineage>
</organism>
<dbReference type="EnsemblMetazoa" id="ISCW009324-RA">
    <property type="protein sequence ID" value="ISCW009324-PA"/>
    <property type="gene ID" value="ISCW009324"/>
</dbReference>
<gene>
    <name evidence="2" type="ORF">IscW_ISCW009324</name>
</gene>
<keyword evidence="4" id="KW-1185">Reference proteome</keyword>
<evidence type="ECO:0000313" key="3">
    <source>
        <dbReference type="EnsemblMetazoa" id="ISCW009324-PA"/>
    </source>
</evidence>
<evidence type="ECO:0000313" key="2">
    <source>
        <dbReference type="EMBL" id="EEC12976.1"/>
    </source>
</evidence>
<dbReference type="VEuPathDB" id="VectorBase:ISCW009324"/>
<name>B7Q2A4_IXOSC</name>
<dbReference type="PaxDb" id="6945-B7Q2A4"/>
<dbReference type="OrthoDB" id="6513379at2759"/>
<proteinExistence type="predicted"/>
<reference evidence="2 4" key="1">
    <citation type="submission" date="2008-03" db="EMBL/GenBank/DDBJ databases">
        <title>Annotation of Ixodes scapularis.</title>
        <authorList>
            <consortium name="Ixodes scapularis Genome Project Consortium"/>
            <person name="Caler E."/>
            <person name="Hannick L.I."/>
            <person name="Bidwell S."/>
            <person name="Joardar V."/>
            <person name="Thiagarajan M."/>
            <person name="Amedeo P."/>
            <person name="Galinsky K.J."/>
            <person name="Schobel S."/>
            <person name="Inman J."/>
            <person name="Hostetler J."/>
            <person name="Miller J."/>
            <person name="Hammond M."/>
            <person name="Megy K."/>
            <person name="Lawson D."/>
            <person name="Kodira C."/>
            <person name="Sutton G."/>
            <person name="Meyer J."/>
            <person name="Hill C.A."/>
            <person name="Birren B."/>
            <person name="Nene V."/>
            <person name="Collins F."/>
            <person name="Alarcon-Chaidez F."/>
            <person name="Wikel S."/>
            <person name="Strausberg R."/>
        </authorList>
    </citation>
    <scope>NUCLEOTIDE SEQUENCE [LARGE SCALE GENOMIC DNA]</scope>
    <source>
        <strain evidence="4">Wikel</strain>
        <strain evidence="2">Wikel colony</strain>
    </source>
</reference>
<evidence type="ECO:0000313" key="4">
    <source>
        <dbReference type="Proteomes" id="UP000001555"/>
    </source>
</evidence>
<dbReference type="HOGENOM" id="CLU_2446967_0_0_1"/>
<dbReference type="EMBL" id="DS842769">
    <property type="protein sequence ID" value="EEC12976.1"/>
    <property type="molecule type" value="Genomic_DNA"/>
</dbReference>
<protein>
    <submittedName>
        <fullName evidence="2 3">Uncharacterized protein</fullName>
    </submittedName>
</protein>
<dbReference type="Proteomes" id="UP000001555">
    <property type="component" value="Unassembled WGS sequence"/>
</dbReference>
<evidence type="ECO:0000256" key="1">
    <source>
        <dbReference type="SAM" id="MobiDB-lite"/>
    </source>
</evidence>
<dbReference type="VEuPathDB" id="VectorBase:ISCP_002070"/>
<dbReference type="EMBL" id="ABJB010798795">
    <property type="status" value="NOT_ANNOTATED_CDS"/>
    <property type="molecule type" value="Genomic_DNA"/>
</dbReference>
<dbReference type="VEuPathDB" id="VectorBase:ISCI009324"/>
<feature type="non-terminal residue" evidence="2">
    <location>
        <position position="90"/>
    </location>
</feature>
<dbReference type="InParanoid" id="B7Q2A4"/>
<dbReference type="AlphaFoldDB" id="B7Q2A4"/>
<feature type="non-terminal residue" evidence="2">
    <location>
        <position position="1"/>
    </location>
</feature>
<reference evidence="3" key="2">
    <citation type="submission" date="2020-05" db="UniProtKB">
        <authorList>
            <consortium name="EnsemblMetazoa"/>
        </authorList>
    </citation>
    <scope>IDENTIFICATION</scope>
    <source>
        <strain evidence="3">wikel</strain>
    </source>
</reference>
<accession>B7Q2A4</accession>
<feature type="region of interest" description="Disordered" evidence="1">
    <location>
        <begin position="1"/>
        <end position="24"/>
    </location>
</feature>
<sequence>KLERKINETKDTREKLEYKKPKERNPQISITQVERELTEEEITKAIIHQNKIEAGEDEIKINRTFRTNNSTNTQIIELSANAFRQLKNRK</sequence>